<keyword evidence="2 3" id="KW-0067">ATP-binding</keyword>
<organism evidence="7 8">
    <name type="scientific">Mycobacteroides abscessus subsp. bolletii</name>
    <dbReference type="NCBI Taxonomy" id="319705"/>
    <lineage>
        <taxon>Bacteria</taxon>
        <taxon>Bacillati</taxon>
        <taxon>Actinomycetota</taxon>
        <taxon>Actinomycetes</taxon>
        <taxon>Mycobacteriales</taxon>
        <taxon>Mycobacteriaceae</taxon>
        <taxon>Mycobacteroides</taxon>
        <taxon>Mycobacteroides abscessus</taxon>
    </lineage>
</organism>
<evidence type="ECO:0000259" key="6">
    <source>
        <dbReference type="PROSITE" id="PS50901"/>
    </source>
</evidence>
<gene>
    <name evidence="7" type="ORF">SAMEA2275694_03999</name>
</gene>
<proteinExistence type="predicted"/>
<dbReference type="PANTHER" id="PTHR22683:SF47">
    <property type="entry name" value="FTSK DOMAIN-CONTAINING PROTEIN YDCQ"/>
    <property type="match status" value="1"/>
</dbReference>
<evidence type="ECO:0000313" key="8">
    <source>
        <dbReference type="Proteomes" id="UP000185183"/>
    </source>
</evidence>
<feature type="domain" description="FtsK" evidence="6">
    <location>
        <begin position="322"/>
        <end position="515"/>
    </location>
</feature>
<dbReference type="PANTHER" id="PTHR22683">
    <property type="entry name" value="SPORULATION PROTEIN RELATED"/>
    <property type="match status" value="1"/>
</dbReference>
<dbReference type="GO" id="GO:0003677">
    <property type="term" value="F:DNA binding"/>
    <property type="evidence" value="ECO:0007669"/>
    <property type="project" value="InterPro"/>
</dbReference>
<dbReference type="EMBL" id="FSFA01000005">
    <property type="protein sequence ID" value="SHX83396.1"/>
    <property type="molecule type" value="Genomic_DNA"/>
</dbReference>
<evidence type="ECO:0000256" key="4">
    <source>
        <dbReference type="SAM" id="Coils"/>
    </source>
</evidence>
<feature type="coiled-coil region" evidence="4">
    <location>
        <begin position="29"/>
        <end position="63"/>
    </location>
</feature>
<evidence type="ECO:0000256" key="3">
    <source>
        <dbReference type="PROSITE-ProRule" id="PRU00289"/>
    </source>
</evidence>
<keyword evidence="4" id="KW-0175">Coiled coil</keyword>
<dbReference type="PROSITE" id="PS50901">
    <property type="entry name" value="FTSK"/>
    <property type="match status" value="1"/>
</dbReference>
<dbReference type="InterPro" id="IPR050206">
    <property type="entry name" value="FtsK/SpoIIIE/SftA"/>
</dbReference>
<reference evidence="7 8" key="1">
    <citation type="submission" date="2016-11" db="EMBL/GenBank/DDBJ databases">
        <authorList>
            <consortium name="Pathogen Informatics"/>
        </authorList>
    </citation>
    <scope>NUCLEOTIDE SEQUENCE [LARGE SCALE GENOMIC DNA]</scope>
    <source>
        <strain evidence="7 8">968</strain>
    </source>
</reference>
<name>A0A9Q7WK82_9MYCO</name>
<dbReference type="Proteomes" id="UP000185183">
    <property type="component" value="Unassembled WGS sequence"/>
</dbReference>
<comment type="caution">
    <text evidence="7">The sequence shown here is derived from an EMBL/GenBank/DDBJ whole genome shotgun (WGS) entry which is preliminary data.</text>
</comment>
<feature type="binding site" evidence="3">
    <location>
        <begin position="339"/>
        <end position="346"/>
    </location>
    <ligand>
        <name>ATP</name>
        <dbReference type="ChEBI" id="CHEBI:30616"/>
    </ligand>
</feature>
<feature type="region of interest" description="Disordered" evidence="5">
    <location>
        <begin position="593"/>
        <end position="626"/>
    </location>
</feature>
<dbReference type="Gene3D" id="3.40.50.300">
    <property type="entry name" value="P-loop containing nucleotide triphosphate hydrolases"/>
    <property type="match status" value="1"/>
</dbReference>
<protein>
    <submittedName>
        <fullName evidence="7">FtsK/SpoIIIE family protein</fullName>
    </submittedName>
</protein>
<dbReference type="GO" id="GO:0005524">
    <property type="term" value="F:ATP binding"/>
    <property type="evidence" value="ECO:0007669"/>
    <property type="project" value="UniProtKB-UniRule"/>
</dbReference>
<keyword evidence="1 3" id="KW-0547">Nucleotide-binding</keyword>
<evidence type="ECO:0000256" key="1">
    <source>
        <dbReference type="ARBA" id="ARBA00022741"/>
    </source>
</evidence>
<dbReference type="InterPro" id="IPR002543">
    <property type="entry name" value="FtsK_dom"/>
</dbReference>
<dbReference type="InterPro" id="IPR027417">
    <property type="entry name" value="P-loop_NTPase"/>
</dbReference>
<evidence type="ECO:0000313" key="7">
    <source>
        <dbReference type="EMBL" id="SHX83396.1"/>
    </source>
</evidence>
<dbReference type="AlphaFoldDB" id="A0A9Q7WK82"/>
<dbReference type="SUPFAM" id="SSF52540">
    <property type="entry name" value="P-loop containing nucleoside triphosphate hydrolases"/>
    <property type="match status" value="1"/>
</dbReference>
<sequence>MVGVSRQQRRALAARRAEKREDYLWQRGIRMQDARLDALDRDERDAEREYEKLSERLGAIELKARADIDRAVAEIQRQATAEERRVLSTPLTRYTGAGFNRPATWVWHTGASMPDGLARRVGIESREGGPLLVLRAGGGVAESDLAPSVLRAELPELVSDPSFVGWSDGVMTLLPDVARRYSILERLRDDDWLSALLESAGITSSSTSVESVQGVYGIVERKVTTTVVPSLSDVRVTRTGLRLTFAHQPGRSARDWNARIDSLRAGLKAAGLDAGNLRIADGEGGTVVLHTNDVDPFSGTSPESGQFDAERGRSLLGITESGEECWITWSGSSGLVVGGVPGSGKTASLLPVFSGMTGQCELHVFDGKSGFDLHPLRHISSTYDRSGDISAPLETLRKLDQLRTARAEALYESVGANNFWNLSQAQRDQLGVKPVFCVLDECQTWLDQSGMDKEEKGSADEVRKLVRTLVQKGRSAGIIVVLTTQKPDSTSIPTVIRDNAALKICFRVSTPEQAITVLGRQSPGAPDPTEILMSAKGRGVMETEGLGIVLFQAGYKSPAELDDELAQHQPVEDQSRVAARLLGKTQKVVSRPTVPEPVALPEIPVTPPVREADEETKMTGNGGLRL</sequence>
<evidence type="ECO:0000256" key="5">
    <source>
        <dbReference type="SAM" id="MobiDB-lite"/>
    </source>
</evidence>
<accession>A0A9Q7WK82</accession>
<evidence type="ECO:0000256" key="2">
    <source>
        <dbReference type="ARBA" id="ARBA00022840"/>
    </source>
</evidence>